<evidence type="ECO:0000256" key="3">
    <source>
        <dbReference type="ARBA" id="ARBA00012697"/>
    </source>
</evidence>
<dbReference type="CDD" id="cd04237">
    <property type="entry name" value="AAK_NAGS-ABP"/>
    <property type="match status" value="1"/>
</dbReference>
<keyword evidence="9" id="KW-1185">Reference proteome</keyword>
<dbReference type="Pfam" id="PF00696">
    <property type="entry name" value="AA_kinase"/>
    <property type="match status" value="1"/>
</dbReference>
<evidence type="ECO:0000313" key="9">
    <source>
        <dbReference type="Proteomes" id="UP000011750"/>
    </source>
</evidence>
<sequence length="569" mass="62339">MMEQGALLRSASSSSNTYYLSYQSRQTRKDLSSFRPENKLNPGQIRFSSPWFKPVGSVAAKCNTYTYAASGGGDAEAEHPVDDKEFVRWFREAWPYLWAHGGCTFVVVISGDILAGPYCDPILKDIAFLHHLGIRFVLVPGTQVQIDQLLSERGREATYVGRYRVTDAASLLPRKLRELSQVDTGNFFAAKRRGVVDGVDFGATGEVKKIDVDRICERLDGGSVVLLRNLGHSSSGEVLNCNTYEVATACALAIGADKLICIMDGPILDESGHLIRFLTLQEADMLVRKRAQQSDIAANYVKAVGDGSMAYQEPPGNGRAAFWGNGNHTPIFQNGVGFDIGSGLGSGEQGFAIGGEERLSRQNGYLSELAAAAFVCRGGVKRVHLLDGTITGVLLLELFKRDGMGTMVASDVYEGTRDAKVDDLAGIRRIIKPLEEGGILVRRTDEELLQALDSFVVVEREGQIIACAALFPFFQDKCGEVAAIAVASDCRGQGQGDKLLDYIEKKASSLGLDTLFLLTTRTADWFVRRGFQECAIEVIPETRRQRINLSRKSKYYMKRLLPDKSGISI</sequence>
<name>M4DMV7_BRACM</name>
<dbReference type="Gene3D" id="3.40.630.30">
    <property type="match status" value="1"/>
</dbReference>
<dbReference type="Pfam" id="PF00583">
    <property type="entry name" value="Acetyltransf_1"/>
    <property type="match status" value="1"/>
</dbReference>
<evidence type="ECO:0000256" key="4">
    <source>
        <dbReference type="ARBA" id="ARBA00022571"/>
    </source>
</evidence>
<reference evidence="8" key="3">
    <citation type="submission" date="2023-03" db="UniProtKB">
        <authorList>
            <consortium name="EnsemblPlants"/>
        </authorList>
    </citation>
    <scope>IDENTIFICATION</scope>
    <source>
        <strain evidence="8">cv. Chiifu-401-42</strain>
    </source>
</reference>
<dbReference type="EnsemblPlants" id="Bra017844.1">
    <property type="protein sequence ID" value="Bra017844.1-P"/>
    <property type="gene ID" value="Bra017844"/>
</dbReference>
<dbReference type="InterPro" id="IPR001048">
    <property type="entry name" value="Asp/Glu/Uridylate_kinase"/>
</dbReference>
<dbReference type="UniPathway" id="UPA00068">
    <property type="reaction ID" value="UER00106"/>
</dbReference>
<reference evidence="8 9" key="1">
    <citation type="journal article" date="2011" name="Nat. Genet.">
        <title>The genome of the mesopolyploid crop species Brassica rapa.</title>
        <authorList>
            <consortium name="Brassica rapa Genome Sequencing Project Consortium"/>
            <person name="Wang X."/>
            <person name="Wang H."/>
            <person name="Wang J."/>
            <person name="Sun R."/>
            <person name="Wu J."/>
            <person name="Liu S."/>
            <person name="Bai Y."/>
            <person name="Mun J.H."/>
            <person name="Bancroft I."/>
            <person name="Cheng F."/>
            <person name="Huang S."/>
            <person name="Li X."/>
            <person name="Hua W."/>
            <person name="Wang J."/>
            <person name="Wang X."/>
            <person name="Freeling M."/>
            <person name="Pires J.C."/>
            <person name="Paterson A.H."/>
            <person name="Chalhoub B."/>
            <person name="Wang B."/>
            <person name="Hayward A."/>
            <person name="Sharpe A.G."/>
            <person name="Park B.S."/>
            <person name="Weisshaar B."/>
            <person name="Liu B."/>
            <person name="Li B."/>
            <person name="Liu B."/>
            <person name="Tong C."/>
            <person name="Song C."/>
            <person name="Duran C."/>
            <person name="Peng C."/>
            <person name="Geng C."/>
            <person name="Koh C."/>
            <person name="Lin C."/>
            <person name="Edwards D."/>
            <person name="Mu D."/>
            <person name="Shen D."/>
            <person name="Soumpourou E."/>
            <person name="Li F."/>
            <person name="Fraser F."/>
            <person name="Conant G."/>
            <person name="Lassalle G."/>
            <person name="King G.J."/>
            <person name="Bonnema G."/>
            <person name="Tang H."/>
            <person name="Wang H."/>
            <person name="Belcram H."/>
            <person name="Zhou H."/>
            <person name="Hirakawa H."/>
            <person name="Abe H."/>
            <person name="Guo H."/>
            <person name="Wang H."/>
            <person name="Jin H."/>
            <person name="Parkin I.A."/>
            <person name="Batley J."/>
            <person name="Kim J.S."/>
            <person name="Just J."/>
            <person name="Li J."/>
            <person name="Xu J."/>
            <person name="Deng J."/>
            <person name="Kim J.A."/>
            <person name="Li J."/>
            <person name="Yu J."/>
            <person name="Meng J."/>
            <person name="Wang J."/>
            <person name="Min J."/>
            <person name="Poulain J."/>
            <person name="Wang J."/>
            <person name="Hatakeyama K."/>
            <person name="Wu K."/>
            <person name="Wang L."/>
            <person name="Fang L."/>
            <person name="Trick M."/>
            <person name="Links M.G."/>
            <person name="Zhao M."/>
            <person name="Jin M."/>
            <person name="Ramchiary N."/>
            <person name="Drou N."/>
            <person name="Berkman P.J."/>
            <person name="Cai Q."/>
            <person name="Huang Q."/>
            <person name="Li R."/>
            <person name="Tabata S."/>
            <person name="Cheng S."/>
            <person name="Zhang S."/>
            <person name="Zhang S."/>
            <person name="Huang S."/>
            <person name="Sato S."/>
            <person name="Sun S."/>
            <person name="Kwon S.J."/>
            <person name="Choi S.R."/>
            <person name="Lee T.H."/>
            <person name="Fan W."/>
            <person name="Zhao X."/>
            <person name="Tan X."/>
            <person name="Xu X."/>
            <person name="Wang Y."/>
            <person name="Qiu Y."/>
            <person name="Yin Y."/>
            <person name="Li Y."/>
            <person name="Du Y."/>
            <person name="Liao Y."/>
            <person name="Lim Y."/>
            <person name="Narusaka Y."/>
            <person name="Wang Y."/>
            <person name="Wang Z."/>
            <person name="Li Z."/>
            <person name="Wang Z."/>
            <person name="Xiong Z."/>
            <person name="Zhang Z."/>
        </authorList>
    </citation>
    <scope>NUCLEOTIDE SEQUENCE [LARGE SCALE GENOMIC DNA]</scope>
    <source>
        <strain evidence="8 9">cv. Chiifu-401-42</strain>
    </source>
</reference>
<dbReference type="GO" id="GO:0005737">
    <property type="term" value="C:cytoplasm"/>
    <property type="evidence" value="ECO:0007669"/>
    <property type="project" value="InterPro"/>
</dbReference>
<reference evidence="8 9" key="2">
    <citation type="journal article" date="2018" name="Hortic Res">
        <title>Improved Brassica rapa reference genome by single-molecule sequencing and chromosome conformation capture technologies.</title>
        <authorList>
            <person name="Zhang L."/>
            <person name="Cai X."/>
            <person name="Wu J."/>
            <person name="Liu M."/>
            <person name="Grob S."/>
            <person name="Cheng F."/>
            <person name="Liang J."/>
            <person name="Cai C."/>
            <person name="Liu Z."/>
            <person name="Liu B."/>
            <person name="Wang F."/>
            <person name="Li S."/>
            <person name="Liu F."/>
            <person name="Li X."/>
            <person name="Cheng L."/>
            <person name="Yang W."/>
            <person name="Li M.H."/>
            <person name="Grossniklaus U."/>
            <person name="Zheng H."/>
            <person name="Wang X."/>
        </authorList>
    </citation>
    <scope>NUCLEOTIDE SEQUENCE [LARGE SCALE GENOMIC DNA]</scope>
    <source>
        <strain evidence="8 9">cv. Chiifu-401-42</strain>
    </source>
</reference>
<dbReference type="SUPFAM" id="SSF55729">
    <property type="entry name" value="Acyl-CoA N-acyltransferases (Nat)"/>
    <property type="match status" value="1"/>
</dbReference>
<dbReference type="PROSITE" id="PS51186">
    <property type="entry name" value="GNAT"/>
    <property type="match status" value="1"/>
</dbReference>
<dbReference type="NCBIfam" id="TIGR01890">
    <property type="entry name" value="N-Ac-Glu-synth"/>
    <property type="match status" value="1"/>
</dbReference>
<evidence type="ECO:0000313" key="8">
    <source>
        <dbReference type="EnsemblPlants" id="Bra017844.1-P"/>
    </source>
</evidence>
<proteinExistence type="inferred from homology"/>
<evidence type="ECO:0000256" key="1">
    <source>
        <dbReference type="ARBA" id="ARBA00004925"/>
    </source>
</evidence>
<keyword evidence="5" id="KW-0028">Amino-acid biosynthesis</keyword>
<comment type="pathway">
    <text evidence="1">Amino-acid biosynthesis; L-arginine biosynthesis; N(2)-acetyl-L-ornithine from L-glutamate: step 1/4.</text>
</comment>
<dbReference type="InterPro" id="IPR010167">
    <property type="entry name" value="NH2A_AcTrfase"/>
</dbReference>
<dbReference type="CDD" id="cd04301">
    <property type="entry name" value="NAT_SF"/>
    <property type="match status" value="1"/>
</dbReference>
<comment type="similarity">
    <text evidence="2">Belongs to the acetyltransferase family. ArgA subfamily.</text>
</comment>
<dbReference type="AlphaFoldDB" id="M4DMV7"/>
<evidence type="ECO:0000256" key="6">
    <source>
        <dbReference type="ARBA" id="ARBA00048372"/>
    </source>
</evidence>
<accession>M4DMV7</accession>
<dbReference type="InParanoid" id="M4DMV7"/>
<dbReference type="PIRSF" id="PIRSF000423">
    <property type="entry name" value="ArgA"/>
    <property type="match status" value="1"/>
</dbReference>
<keyword evidence="4" id="KW-0055">Arginine biosynthesis</keyword>
<evidence type="ECO:0000256" key="2">
    <source>
        <dbReference type="ARBA" id="ARBA00009145"/>
    </source>
</evidence>
<comment type="catalytic activity">
    <reaction evidence="6">
        <text>L-glutamate + acetyl-CoA = N-acetyl-L-glutamate + CoA + H(+)</text>
        <dbReference type="Rhea" id="RHEA:24292"/>
        <dbReference type="ChEBI" id="CHEBI:15378"/>
        <dbReference type="ChEBI" id="CHEBI:29985"/>
        <dbReference type="ChEBI" id="CHEBI:44337"/>
        <dbReference type="ChEBI" id="CHEBI:57287"/>
        <dbReference type="ChEBI" id="CHEBI:57288"/>
        <dbReference type="EC" id="2.3.1.1"/>
    </reaction>
</comment>
<evidence type="ECO:0000256" key="5">
    <source>
        <dbReference type="ARBA" id="ARBA00022605"/>
    </source>
</evidence>
<dbReference type="Gene3D" id="3.40.1160.10">
    <property type="entry name" value="Acetylglutamate kinase-like"/>
    <property type="match status" value="1"/>
</dbReference>
<dbReference type="GO" id="GO:0004042">
    <property type="term" value="F:L-glutamate N-acetyltransferase activity"/>
    <property type="evidence" value="ECO:0007669"/>
    <property type="project" value="InterPro"/>
</dbReference>
<evidence type="ECO:0000259" key="7">
    <source>
        <dbReference type="PROSITE" id="PS51186"/>
    </source>
</evidence>
<dbReference type="PANTHER" id="PTHR30602:SF14">
    <property type="entry name" value="AMINO-ACID N-ACETYLTRANSFERASE"/>
    <property type="match status" value="1"/>
</dbReference>
<dbReference type="PANTHER" id="PTHR30602">
    <property type="entry name" value="AMINO-ACID ACETYLTRANSFERASE"/>
    <property type="match status" value="1"/>
</dbReference>
<dbReference type="Proteomes" id="UP000011750">
    <property type="component" value="Chromosome A03"/>
</dbReference>
<dbReference type="InterPro" id="IPR000182">
    <property type="entry name" value="GNAT_dom"/>
</dbReference>
<dbReference type="eggNOG" id="KOG2436">
    <property type="taxonomic scope" value="Eukaryota"/>
</dbReference>
<dbReference type="EC" id="2.3.1.1" evidence="3"/>
<dbReference type="SUPFAM" id="SSF53633">
    <property type="entry name" value="Carbamate kinase-like"/>
    <property type="match status" value="1"/>
</dbReference>
<dbReference type="OMA" id="SMAYQEP"/>
<dbReference type="Gramene" id="Bra017844.1">
    <property type="protein sequence ID" value="Bra017844.1-P"/>
    <property type="gene ID" value="Bra017844"/>
</dbReference>
<dbReference type="GO" id="GO:0004358">
    <property type="term" value="F:L-glutamate N-acetyltransferase activity, acting on acetyl-L-ornithine as donor"/>
    <property type="evidence" value="ECO:0000318"/>
    <property type="project" value="GO_Central"/>
</dbReference>
<dbReference type="GO" id="GO:0006526">
    <property type="term" value="P:L-arginine biosynthetic process"/>
    <property type="evidence" value="ECO:0000318"/>
    <property type="project" value="GO_Central"/>
</dbReference>
<organism evidence="8 9">
    <name type="scientific">Brassica campestris</name>
    <name type="common">Field mustard</name>
    <dbReference type="NCBI Taxonomy" id="3711"/>
    <lineage>
        <taxon>Eukaryota</taxon>
        <taxon>Viridiplantae</taxon>
        <taxon>Streptophyta</taxon>
        <taxon>Embryophyta</taxon>
        <taxon>Tracheophyta</taxon>
        <taxon>Spermatophyta</taxon>
        <taxon>Magnoliopsida</taxon>
        <taxon>eudicotyledons</taxon>
        <taxon>Gunneridae</taxon>
        <taxon>Pentapetalae</taxon>
        <taxon>rosids</taxon>
        <taxon>malvids</taxon>
        <taxon>Brassicales</taxon>
        <taxon>Brassicaceae</taxon>
        <taxon>Brassiceae</taxon>
        <taxon>Brassica</taxon>
    </lineage>
</organism>
<dbReference type="InterPro" id="IPR016181">
    <property type="entry name" value="Acyl_CoA_acyltransferase"/>
</dbReference>
<dbReference type="STRING" id="51351.M4DMV7"/>
<feature type="domain" description="N-acetyltransferase" evidence="7">
    <location>
        <begin position="414"/>
        <end position="562"/>
    </location>
</feature>
<dbReference type="InterPro" id="IPR036393">
    <property type="entry name" value="AceGlu_kinase-like_sf"/>
</dbReference>
<dbReference type="InterPro" id="IPR033719">
    <property type="entry name" value="NAGS_kin"/>
</dbReference>
<dbReference type="HOGENOM" id="CLU_024773_1_0_1"/>
<dbReference type="HAMAP" id="MF_01105">
    <property type="entry name" value="N_acetyl_glu_synth"/>
    <property type="match status" value="1"/>
</dbReference>
<protein>
    <recommendedName>
        <fullName evidence="3">amino-acid N-acetyltransferase</fullName>
        <ecNumber evidence="3">2.3.1.1</ecNumber>
    </recommendedName>
</protein>